<dbReference type="OrthoDB" id="1681912at2"/>
<organism evidence="1 2">
    <name type="scientific">Acetivibrio mesophilus</name>
    <dbReference type="NCBI Taxonomy" id="2487273"/>
    <lineage>
        <taxon>Bacteria</taxon>
        <taxon>Bacillati</taxon>
        <taxon>Bacillota</taxon>
        <taxon>Clostridia</taxon>
        <taxon>Eubacteriales</taxon>
        <taxon>Oscillospiraceae</taxon>
        <taxon>Acetivibrio</taxon>
    </lineage>
</organism>
<proteinExistence type="predicted"/>
<sequence length="115" mass="13541">MRRKNYKGRCEKRMIEKCTDVCRTYDAIQYAYAEILSACPDIVEFKCNVPLDGLEEGEYTTDFVCTKQDGDLMVRECVFRRLLTKPMTIRLLEASRQYWLRHGVSDWGLAIDEEK</sequence>
<name>A0A4Q0I5M2_9FIRM</name>
<comment type="caution">
    <text evidence="1">The sequence shown here is derived from an EMBL/GenBank/DDBJ whole genome shotgun (WGS) entry which is preliminary data.</text>
</comment>
<reference evidence="2" key="1">
    <citation type="submission" date="2018-11" db="EMBL/GenBank/DDBJ databases">
        <title>Genome sequencing of a novel mesophilic and cellulolytic organism within the genus Hungateiclostridium.</title>
        <authorList>
            <person name="Rettenmaier R."/>
            <person name="Liebl W."/>
            <person name="Zverlov V."/>
        </authorList>
    </citation>
    <scope>NUCLEOTIDE SEQUENCE [LARGE SCALE GENOMIC DNA]</scope>
    <source>
        <strain evidence="2">N2K1</strain>
    </source>
</reference>
<evidence type="ECO:0000313" key="1">
    <source>
        <dbReference type="EMBL" id="RXE59636.1"/>
    </source>
</evidence>
<protein>
    <submittedName>
        <fullName evidence="1">Uncharacterized protein</fullName>
    </submittedName>
</protein>
<evidence type="ECO:0000313" key="2">
    <source>
        <dbReference type="Proteomes" id="UP000289166"/>
    </source>
</evidence>
<dbReference type="EMBL" id="RLII01000005">
    <property type="protein sequence ID" value="RXE59636.1"/>
    <property type="molecule type" value="Genomic_DNA"/>
</dbReference>
<accession>A0A4Q0I5M2</accession>
<dbReference type="AlphaFoldDB" id="A0A4Q0I5M2"/>
<dbReference type="RefSeq" id="WP_128705884.1">
    <property type="nucleotide sequence ID" value="NZ_RLII01000005.1"/>
</dbReference>
<keyword evidence="2" id="KW-1185">Reference proteome</keyword>
<gene>
    <name evidence="1" type="ORF">EFD62_06720</name>
</gene>
<dbReference type="Proteomes" id="UP000289166">
    <property type="component" value="Unassembled WGS sequence"/>
</dbReference>